<organism evidence="2 3">
    <name type="scientific">Trifolium pratense</name>
    <name type="common">Red clover</name>
    <dbReference type="NCBI Taxonomy" id="57577"/>
    <lineage>
        <taxon>Eukaryota</taxon>
        <taxon>Viridiplantae</taxon>
        <taxon>Streptophyta</taxon>
        <taxon>Embryophyta</taxon>
        <taxon>Tracheophyta</taxon>
        <taxon>Spermatophyta</taxon>
        <taxon>Magnoliopsida</taxon>
        <taxon>eudicotyledons</taxon>
        <taxon>Gunneridae</taxon>
        <taxon>Pentapetalae</taxon>
        <taxon>rosids</taxon>
        <taxon>fabids</taxon>
        <taxon>Fabales</taxon>
        <taxon>Fabaceae</taxon>
        <taxon>Papilionoideae</taxon>
        <taxon>50 kb inversion clade</taxon>
        <taxon>NPAAA clade</taxon>
        <taxon>Hologalegina</taxon>
        <taxon>IRL clade</taxon>
        <taxon>Trifolieae</taxon>
        <taxon>Trifolium</taxon>
    </lineage>
</organism>
<feature type="transmembrane region" description="Helical" evidence="1">
    <location>
        <begin position="44"/>
        <end position="63"/>
    </location>
</feature>
<keyword evidence="1" id="KW-0472">Membrane</keyword>
<evidence type="ECO:0000256" key="1">
    <source>
        <dbReference type="SAM" id="Phobius"/>
    </source>
</evidence>
<dbReference type="AlphaFoldDB" id="A0A2K3K147"/>
<protein>
    <submittedName>
        <fullName evidence="2">Uncharacterized protein</fullName>
    </submittedName>
</protein>
<keyword evidence="1" id="KW-0812">Transmembrane</keyword>
<reference evidence="2 3" key="2">
    <citation type="journal article" date="2017" name="Front. Plant Sci.">
        <title>Gene Classification and Mining of Molecular Markers Useful in Red Clover (Trifolium pratense) Breeding.</title>
        <authorList>
            <person name="Istvanek J."/>
            <person name="Dluhosova J."/>
            <person name="Dluhos P."/>
            <person name="Patkova L."/>
            <person name="Nedelnik J."/>
            <person name="Repkova J."/>
        </authorList>
    </citation>
    <scope>NUCLEOTIDE SEQUENCE [LARGE SCALE GENOMIC DNA]</scope>
    <source>
        <strain evidence="3">cv. Tatra</strain>
        <tissue evidence="2">Young leaves</tissue>
    </source>
</reference>
<proteinExistence type="predicted"/>
<keyword evidence="1" id="KW-1133">Transmembrane helix</keyword>
<dbReference type="Proteomes" id="UP000236291">
    <property type="component" value="Unassembled WGS sequence"/>
</dbReference>
<reference evidence="2 3" key="1">
    <citation type="journal article" date="2014" name="Am. J. Bot.">
        <title>Genome assembly and annotation for red clover (Trifolium pratense; Fabaceae).</title>
        <authorList>
            <person name="Istvanek J."/>
            <person name="Jaros M."/>
            <person name="Krenek A."/>
            <person name="Repkova J."/>
        </authorList>
    </citation>
    <scope>NUCLEOTIDE SEQUENCE [LARGE SCALE GENOMIC DNA]</scope>
    <source>
        <strain evidence="3">cv. Tatra</strain>
        <tissue evidence="2">Young leaves</tissue>
    </source>
</reference>
<evidence type="ECO:0000313" key="2">
    <source>
        <dbReference type="EMBL" id="PNX59998.1"/>
    </source>
</evidence>
<sequence>GGETPAEAVAVTTTAVAGSNRAVVDEETILTGSNNTLHGSGHNVLLGLLLHALIHLIGIGLMLTQNLNKMAFLAQSHLLPLLQLDQAQQILKLLSTLFILLSLTLLGTWTPEQHLI</sequence>
<comment type="caution">
    <text evidence="2">The sequence shown here is derived from an EMBL/GenBank/DDBJ whole genome shotgun (WGS) entry which is preliminary data.</text>
</comment>
<accession>A0A2K3K147</accession>
<feature type="transmembrane region" description="Helical" evidence="1">
    <location>
        <begin position="90"/>
        <end position="109"/>
    </location>
</feature>
<evidence type="ECO:0000313" key="3">
    <source>
        <dbReference type="Proteomes" id="UP000236291"/>
    </source>
</evidence>
<gene>
    <name evidence="2" type="ORF">L195_g059965</name>
</gene>
<dbReference type="EMBL" id="ASHM01134563">
    <property type="protein sequence ID" value="PNX59998.1"/>
    <property type="molecule type" value="Genomic_DNA"/>
</dbReference>
<feature type="non-terminal residue" evidence="2">
    <location>
        <position position="1"/>
    </location>
</feature>
<name>A0A2K3K147_TRIPR</name>